<reference evidence="4 5" key="1">
    <citation type="journal article" date="2023" name="Plant Dis.">
        <title>First Report of Diplodia intermedia Causing Canker and Dieback Diseases on Apple Trees in Canada.</title>
        <authorList>
            <person name="Ellouze W."/>
            <person name="Ilyukhin E."/>
            <person name="Sulman M."/>
            <person name="Ali S."/>
        </authorList>
    </citation>
    <scope>NUCLEOTIDE SEQUENCE [LARGE SCALE GENOMIC DNA]</scope>
    <source>
        <strain evidence="4 5">M45-28</strain>
    </source>
</reference>
<protein>
    <recommendedName>
        <fullName evidence="3">Asteroid domain-containing protein</fullName>
    </recommendedName>
</protein>
<dbReference type="InterPro" id="IPR026832">
    <property type="entry name" value="Asteroid"/>
</dbReference>
<evidence type="ECO:0000313" key="5">
    <source>
        <dbReference type="Proteomes" id="UP001521184"/>
    </source>
</evidence>
<proteinExistence type="inferred from homology"/>
<organism evidence="4 5">
    <name type="scientific">Diplodia intermedia</name>
    <dbReference type="NCBI Taxonomy" id="856260"/>
    <lineage>
        <taxon>Eukaryota</taxon>
        <taxon>Fungi</taxon>
        <taxon>Dikarya</taxon>
        <taxon>Ascomycota</taxon>
        <taxon>Pezizomycotina</taxon>
        <taxon>Dothideomycetes</taxon>
        <taxon>Dothideomycetes incertae sedis</taxon>
        <taxon>Botryosphaeriales</taxon>
        <taxon>Botryosphaeriaceae</taxon>
        <taxon>Diplodia</taxon>
    </lineage>
</organism>
<feature type="compositionally biased region" description="Basic and acidic residues" evidence="2">
    <location>
        <begin position="661"/>
        <end position="670"/>
    </location>
</feature>
<sequence length="689" mass="77756">MGIQRLLHHMQDFGTSVELGTAWQKTASARSTEDLDKKHVVVDGPSLAYHAYHRAVAGRYHARNALEAMPSHAEVAETAAHFLATLESHNIAILGVFFDGALPAAKRDTRLKRLHASLAQLQTFRSLHPDDVRCVRSSIETNPFSAPTSVPEKLTRLPATPFMVPAVIDHLSKGAFAERVFVVPGEADVFCADVVCRVSQKKACWLLSSDTDLLVFDLGPNGSVLRFQDVSLATFPRRTVLKGVEYHPRCIAERLGLKTLAPLAFALTQDSHRSLKELVQMAKSVDVSTSKYQGWFEEYTPLHCISGSDQLLVNQYRSSFAVLQGNYTLHALLPNAYEDVFFSSPQKRQPKQDAATYLRYLADPHLRTMDPRISELVQQVCSAIVADTGHTKFHQPDGAGVSCAMFLPFLIDDPTRASAWRLSADLRFLGYSILSLPMSAVFSMEEWERRGPRMAQTAVPRFRYKKEEVVQTCRELSAHITAFMVNSGDLHLRAPLHFWKLYGAMYLSDKLIQNEERQISKNQVMRMLRGYQGQLEWSHIHHIAQLQGIWYSLRMLRQFLTIFLSFPTEGAPQTHRTDMHSDPEIQAAVKDLHERLEDLPTAVKFFDTVPDTDEDAVPELCLLNAVENFPNIAPDAKEAYVAALEKKNKKRKKKKQGQPDGQEKDQKLDPMEQIWKNKFGALNRLADDI</sequence>
<dbReference type="InterPro" id="IPR039436">
    <property type="entry name" value="Asteroid_dom"/>
</dbReference>
<evidence type="ECO:0000256" key="1">
    <source>
        <dbReference type="ARBA" id="ARBA00007398"/>
    </source>
</evidence>
<dbReference type="PANTHER" id="PTHR15665">
    <property type="entry name" value="ASTEROID PROTEIN"/>
    <property type="match status" value="1"/>
</dbReference>
<feature type="domain" description="Asteroid" evidence="3">
    <location>
        <begin position="363"/>
        <end position="459"/>
    </location>
</feature>
<comment type="similarity">
    <text evidence="1">Belongs to the asteroid family.</text>
</comment>
<dbReference type="PANTHER" id="PTHR15665:SF1">
    <property type="entry name" value="PROTEIN ASTEROID HOMOLOG 1"/>
    <property type="match status" value="1"/>
</dbReference>
<feature type="region of interest" description="Disordered" evidence="2">
    <location>
        <begin position="646"/>
        <end position="673"/>
    </location>
</feature>
<dbReference type="Gene3D" id="3.40.50.1010">
    <property type="entry name" value="5'-nuclease"/>
    <property type="match status" value="1"/>
</dbReference>
<evidence type="ECO:0000256" key="2">
    <source>
        <dbReference type="SAM" id="MobiDB-lite"/>
    </source>
</evidence>
<accession>A0ABR3TMG9</accession>
<gene>
    <name evidence="4" type="ORF">SLS58_006608</name>
</gene>
<feature type="compositionally biased region" description="Basic residues" evidence="2">
    <location>
        <begin position="647"/>
        <end position="656"/>
    </location>
</feature>
<keyword evidence="5" id="KW-1185">Reference proteome</keyword>
<name>A0ABR3TMG9_9PEZI</name>
<dbReference type="EMBL" id="JAKEKT020000046">
    <property type="protein sequence ID" value="KAL1640786.1"/>
    <property type="molecule type" value="Genomic_DNA"/>
</dbReference>
<evidence type="ECO:0000259" key="3">
    <source>
        <dbReference type="Pfam" id="PF12813"/>
    </source>
</evidence>
<evidence type="ECO:0000313" key="4">
    <source>
        <dbReference type="EMBL" id="KAL1640786.1"/>
    </source>
</evidence>
<feature type="domain" description="Asteroid" evidence="3">
    <location>
        <begin position="160"/>
        <end position="300"/>
    </location>
</feature>
<dbReference type="InterPro" id="IPR029060">
    <property type="entry name" value="PIN-like_dom_sf"/>
</dbReference>
<comment type="caution">
    <text evidence="4">The sequence shown here is derived from an EMBL/GenBank/DDBJ whole genome shotgun (WGS) entry which is preliminary data.</text>
</comment>
<dbReference type="Pfam" id="PF12813">
    <property type="entry name" value="XPG_I_2"/>
    <property type="match status" value="2"/>
</dbReference>
<dbReference type="Proteomes" id="UP001521184">
    <property type="component" value="Unassembled WGS sequence"/>
</dbReference>
<dbReference type="SUPFAM" id="SSF88723">
    <property type="entry name" value="PIN domain-like"/>
    <property type="match status" value="1"/>
</dbReference>